<dbReference type="SMART" id="SM00320">
    <property type="entry name" value="WD40"/>
    <property type="match status" value="8"/>
</dbReference>
<dbReference type="OMA" id="FPHCNAV"/>
<dbReference type="InterPro" id="IPR055442">
    <property type="entry name" value="Beta-prop_EML-like_2nd"/>
</dbReference>
<keyword evidence="6" id="KW-0969">Cilium</keyword>
<evidence type="ECO:0000313" key="6">
    <source>
        <dbReference type="EMBL" id="OXA41793.1"/>
    </source>
</evidence>
<dbReference type="Gene3D" id="2.130.10.10">
    <property type="entry name" value="YVTN repeat-like/Quinoprotein amine dehydrogenase"/>
    <property type="match status" value="2"/>
</dbReference>
<feature type="repeat" description="WD" evidence="3">
    <location>
        <begin position="549"/>
        <end position="590"/>
    </location>
</feature>
<keyword evidence="1 3" id="KW-0853">WD repeat</keyword>
<evidence type="ECO:0000256" key="4">
    <source>
        <dbReference type="SAM" id="Coils"/>
    </source>
</evidence>
<gene>
    <name evidence="6" type="ORF">Fcan01_23585</name>
</gene>
<keyword evidence="7" id="KW-1185">Reference proteome</keyword>
<feature type="coiled-coil region" evidence="4">
    <location>
        <begin position="735"/>
        <end position="809"/>
    </location>
</feature>
<keyword evidence="2" id="KW-0677">Repeat</keyword>
<sequence length="1184" mass="135321">MFAHLHPKYVFGLSATCKSNNVWFTDNNTIMYPAGNAVVMLNLDQKSQTFLHGVEKQKSTTCLAVSHNRYNLNFLGNLSIIYITIFSMYAALGHTGDGEGSIAVFDLKSNKRAKTLVSTDYKVTEYVSLCFTADNLHVIGLTAAPDFTCVLWKWDRSRVVAMVKATGGLGPVYEVSTSPMDSNLICTAGKDCFKFYRFNENHLKQFGFQRADEIHFLSCAWYKSDKMIAGTADGKLMLFERGEYRHDIAIKNVKNEITGALAEKARLRQKDETMRKSNAAIETLGGGPPPPASQTDVTMIHVASSVQQLQVDQDVDRPTSKFMGDEITSIATYSKGFAAAYGVGNVVIFEEQLVYTGPDDHYKQMYLIRIPHSTSESEDRIIKTLAISPNEELLLASTYNCNIYSFQLSSVEIKEPDEMVFEFANCSYHFGPILSLDVAIRKSLLVTCGADKFIRVWNFLAMTQEAQAEFAEEIYCVTIHPMGLFVLAGMVDKIRMYTILMNDIRELREWPVRSCRELKFSNGGHYFAAANGNILQLYSTTTLENVANMKGHSNKIRKIYWTLDDNKVITAGGDGAIYEWDVQTGKRTADLVKRESKLASVVATPDAKIYFAINSTHIKEIQIQEGTILQEIELGLTPTCLALSRSGKILLAAFDNGTIRAFKQPLTYSNEWTDYHLHSASVNGLLCTYDEIYCISVSSDNTIIFWKMTDADGRVAKLEKDLCYATEVLVTKNDLEERQVAINELKQKYAELKIEMDYALKRKDITYQEEIRDVNNKFVADIDQLKTRIEELEKLKDKNADEYNAYLLEVKKHHQSSLSNMEAHFNTKLISEFEKYNALQNLLEETIKEYEGRLVTLEEDKGKAIEELVDYFDSKIKDKNGALEQAFNEARVQMSESEEMKRQIEEDADQEILEMTTSYERKLGHEREMNAKLKEKAGMMTNKFQTMQKEIEERMNEVQRLHSECSKLVNTIKSTEREVVQLQKQLVDSGVSNVQKEKTIAELQKSNSDLDKFKFVLEHKIKELKKNIEPKEREIVYLKQQNTDMENELDATIAVRSGLQLQVSELQNKLKMTDHEYNTEKRMRVRLQVLLERIRGHMTRCMSVLQDHKHLKYTVKENMMLVYEINNLRAELKRTRDKVASYETALGFNASHATEAAEMRLKLQHAIEDRDEIDIQHDNVVEVR</sequence>
<comment type="caution">
    <text evidence="6">The sequence shown here is derived from an EMBL/GenBank/DDBJ whole genome shotgun (WGS) entry which is preliminary data.</text>
</comment>
<evidence type="ECO:0000313" key="7">
    <source>
        <dbReference type="Proteomes" id="UP000198287"/>
    </source>
</evidence>
<feature type="coiled-coil region" evidence="4">
    <location>
        <begin position="833"/>
        <end position="914"/>
    </location>
</feature>
<dbReference type="PROSITE" id="PS50082">
    <property type="entry name" value="WD_REPEATS_2"/>
    <property type="match status" value="2"/>
</dbReference>
<reference evidence="6 7" key="1">
    <citation type="submission" date="2015-12" db="EMBL/GenBank/DDBJ databases">
        <title>The genome of Folsomia candida.</title>
        <authorList>
            <person name="Faddeeva A."/>
            <person name="Derks M.F."/>
            <person name="Anvar Y."/>
            <person name="Smit S."/>
            <person name="Van Straalen N."/>
            <person name="Roelofs D."/>
        </authorList>
    </citation>
    <scope>NUCLEOTIDE SEQUENCE [LARGE SCALE GENOMIC DNA]</scope>
    <source>
        <strain evidence="6 7">VU population</strain>
        <tissue evidence="6">Whole body</tissue>
    </source>
</reference>
<dbReference type="Pfam" id="PF23414">
    <property type="entry name" value="Beta-prop_EML_2"/>
    <property type="match status" value="1"/>
</dbReference>
<dbReference type="InterPro" id="IPR036322">
    <property type="entry name" value="WD40_repeat_dom_sf"/>
</dbReference>
<keyword evidence="4" id="KW-0175">Coiled coil</keyword>
<feature type="coiled-coil region" evidence="4">
    <location>
        <begin position="944"/>
        <end position="985"/>
    </location>
</feature>
<evidence type="ECO:0000259" key="5">
    <source>
        <dbReference type="Pfam" id="PF23414"/>
    </source>
</evidence>
<dbReference type="PANTHER" id="PTHR32215">
    <property type="entry name" value="CILIA- AND FLAGELLA-ASSOCIATED PROTEIN 57"/>
    <property type="match status" value="1"/>
</dbReference>
<feature type="repeat" description="WD" evidence="3">
    <location>
        <begin position="426"/>
        <end position="458"/>
    </location>
</feature>
<name>A0A226D9H0_FOLCA</name>
<accession>A0A226D9H0</accession>
<evidence type="ECO:0000256" key="3">
    <source>
        <dbReference type="PROSITE-ProRule" id="PRU00221"/>
    </source>
</evidence>
<dbReference type="PROSITE" id="PS50294">
    <property type="entry name" value="WD_REPEATS_REGION"/>
    <property type="match status" value="1"/>
</dbReference>
<dbReference type="SUPFAM" id="SSF50978">
    <property type="entry name" value="WD40 repeat-like"/>
    <property type="match status" value="1"/>
</dbReference>
<dbReference type="InterPro" id="IPR052993">
    <property type="entry name" value="CFA-57"/>
</dbReference>
<evidence type="ECO:0000256" key="2">
    <source>
        <dbReference type="ARBA" id="ARBA00022737"/>
    </source>
</evidence>
<protein>
    <submittedName>
        <fullName evidence="6">Cilia-and flagella-associated protein 57</fullName>
    </submittedName>
</protein>
<dbReference type="Gene3D" id="1.10.287.1490">
    <property type="match status" value="1"/>
</dbReference>
<dbReference type="InterPro" id="IPR015943">
    <property type="entry name" value="WD40/YVTN_repeat-like_dom_sf"/>
</dbReference>
<dbReference type="Proteomes" id="UP000198287">
    <property type="component" value="Unassembled WGS sequence"/>
</dbReference>
<keyword evidence="6" id="KW-0282">Flagellum</keyword>
<keyword evidence="6" id="KW-0966">Cell projection</keyword>
<feature type="domain" description="EML-like second beta-propeller" evidence="5">
    <location>
        <begin position="435"/>
        <end position="708"/>
    </location>
</feature>
<dbReference type="AlphaFoldDB" id="A0A226D9H0"/>
<dbReference type="PANTHER" id="PTHR32215:SF0">
    <property type="entry name" value="CILIA- AND FLAGELLA-ASSOCIATED PROTEIN 57"/>
    <property type="match status" value="1"/>
</dbReference>
<proteinExistence type="predicted"/>
<dbReference type="EMBL" id="LNIX01000028">
    <property type="protein sequence ID" value="OXA41793.1"/>
    <property type="molecule type" value="Genomic_DNA"/>
</dbReference>
<dbReference type="InterPro" id="IPR011047">
    <property type="entry name" value="Quinoprotein_ADH-like_sf"/>
</dbReference>
<dbReference type="SUPFAM" id="SSF50998">
    <property type="entry name" value="Quinoprotein alcohol dehydrogenase-like"/>
    <property type="match status" value="1"/>
</dbReference>
<dbReference type="STRING" id="158441.A0A226D9H0"/>
<dbReference type="OrthoDB" id="10251741at2759"/>
<organism evidence="6 7">
    <name type="scientific">Folsomia candida</name>
    <name type="common">Springtail</name>
    <dbReference type="NCBI Taxonomy" id="158441"/>
    <lineage>
        <taxon>Eukaryota</taxon>
        <taxon>Metazoa</taxon>
        <taxon>Ecdysozoa</taxon>
        <taxon>Arthropoda</taxon>
        <taxon>Hexapoda</taxon>
        <taxon>Collembola</taxon>
        <taxon>Entomobryomorpha</taxon>
        <taxon>Isotomoidea</taxon>
        <taxon>Isotomidae</taxon>
        <taxon>Proisotominae</taxon>
        <taxon>Folsomia</taxon>
    </lineage>
</organism>
<evidence type="ECO:0000256" key="1">
    <source>
        <dbReference type="ARBA" id="ARBA00022574"/>
    </source>
</evidence>
<dbReference type="InterPro" id="IPR001680">
    <property type="entry name" value="WD40_rpt"/>
</dbReference>